<dbReference type="RefSeq" id="XP_009822004.1">
    <property type="nucleotide sequence ID" value="XM_009823702.1"/>
</dbReference>
<dbReference type="GO" id="GO:0005524">
    <property type="term" value="F:ATP binding"/>
    <property type="evidence" value="ECO:0007669"/>
    <property type="project" value="UniProtKB-UniRule"/>
</dbReference>
<protein>
    <recommendedName>
        <fullName evidence="4">Kinesin-like protein</fullName>
    </recommendedName>
</protein>
<comment type="similarity">
    <text evidence="3 4">Belongs to the TRAFAC class myosin-kinesin ATPase superfamily. Kinesin family.</text>
</comment>
<dbReference type="EMBL" id="KI913114">
    <property type="protein sequence ID" value="ETV89604.1"/>
    <property type="molecule type" value="Genomic_DNA"/>
</dbReference>
<keyword evidence="1 3" id="KW-0547">Nucleotide-binding</keyword>
<evidence type="ECO:0000256" key="5">
    <source>
        <dbReference type="SAM" id="MobiDB-lite"/>
    </source>
</evidence>
<keyword evidence="2 3" id="KW-0067">ATP-binding</keyword>
<evidence type="ECO:0000313" key="7">
    <source>
        <dbReference type="EMBL" id="ETV89604.1"/>
    </source>
</evidence>
<feature type="binding site" evidence="3">
    <location>
        <begin position="98"/>
        <end position="105"/>
    </location>
    <ligand>
        <name>ATP</name>
        <dbReference type="ChEBI" id="CHEBI:30616"/>
    </ligand>
</feature>
<proteinExistence type="inferred from homology"/>
<dbReference type="InterPro" id="IPR027640">
    <property type="entry name" value="Kinesin-like_fam"/>
</dbReference>
<evidence type="ECO:0000256" key="3">
    <source>
        <dbReference type="PROSITE-ProRule" id="PRU00283"/>
    </source>
</evidence>
<dbReference type="InterPro" id="IPR036961">
    <property type="entry name" value="Kinesin_motor_dom_sf"/>
</dbReference>
<evidence type="ECO:0000256" key="1">
    <source>
        <dbReference type="ARBA" id="ARBA00022741"/>
    </source>
</evidence>
<name>W4HE83_APHAT</name>
<dbReference type="SMART" id="SM00129">
    <property type="entry name" value="KISc"/>
    <property type="match status" value="1"/>
</dbReference>
<keyword evidence="4" id="KW-0493">Microtubule</keyword>
<dbReference type="PROSITE" id="PS50067">
    <property type="entry name" value="KINESIN_MOTOR_2"/>
    <property type="match status" value="1"/>
</dbReference>
<dbReference type="STRING" id="112090.W4HE83"/>
<keyword evidence="3 4" id="KW-0505">Motor protein</keyword>
<dbReference type="InterPro" id="IPR011993">
    <property type="entry name" value="PH-like_dom_sf"/>
</dbReference>
<dbReference type="Gene3D" id="3.40.850.10">
    <property type="entry name" value="Kinesin motor domain"/>
    <property type="match status" value="1"/>
</dbReference>
<feature type="region of interest" description="Disordered" evidence="5">
    <location>
        <begin position="576"/>
        <end position="600"/>
    </location>
</feature>
<dbReference type="Gene3D" id="2.30.29.30">
    <property type="entry name" value="Pleckstrin-homology domain (PH domain)/Phosphotyrosine-binding domain (PTB)"/>
    <property type="match status" value="1"/>
</dbReference>
<dbReference type="GO" id="GO:0003777">
    <property type="term" value="F:microtubule motor activity"/>
    <property type="evidence" value="ECO:0007669"/>
    <property type="project" value="InterPro"/>
</dbReference>
<dbReference type="InterPro" id="IPR019821">
    <property type="entry name" value="Kinesin_motor_CS"/>
</dbReference>
<dbReference type="VEuPathDB" id="FungiDB:H257_00815"/>
<dbReference type="PROSITE" id="PS00411">
    <property type="entry name" value="KINESIN_MOTOR_1"/>
    <property type="match status" value="1"/>
</dbReference>
<dbReference type="SUPFAM" id="SSF50729">
    <property type="entry name" value="PH domain-like"/>
    <property type="match status" value="1"/>
</dbReference>
<evidence type="ECO:0000256" key="2">
    <source>
        <dbReference type="ARBA" id="ARBA00022840"/>
    </source>
</evidence>
<feature type="region of interest" description="Disordered" evidence="5">
    <location>
        <begin position="293"/>
        <end position="312"/>
    </location>
</feature>
<dbReference type="GO" id="GO:0008017">
    <property type="term" value="F:microtubule binding"/>
    <property type="evidence" value="ECO:0007669"/>
    <property type="project" value="InterPro"/>
</dbReference>
<reference evidence="7" key="1">
    <citation type="submission" date="2013-12" db="EMBL/GenBank/DDBJ databases">
        <title>The Genome Sequence of Aphanomyces astaci APO3.</title>
        <authorList>
            <consortium name="The Broad Institute Genomics Platform"/>
            <person name="Russ C."/>
            <person name="Tyler B."/>
            <person name="van West P."/>
            <person name="Dieguez-Uribeondo J."/>
            <person name="Young S.K."/>
            <person name="Zeng Q."/>
            <person name="Gargeya S."/>
            <person name="Fitzgerald M."/>
            <person name="Abouelleil A."/>
            <person name="Alvarado L."/>
            <person name="Chapman S.B."/>
            <person name="Gainer-Dewar J."/>
            <person name="Goldberg J."/>
            <person name="Griggs A."/>
            <person name="Gujja S."/>
            <person name="Hansen M."/>
            <person name="Howarth C."/>
            <person name="Imamovic A."/>
            <person name="Ireland A."/>
            <person name="Larimer J."/>
            <person name="McCowan C."/>
            <person name="Murphy C."/>
            <person name="Pearson M."/>
            <person name="Poon T.W."/>
            <person name="Priest M."/>
            <person name="Roberts A."/>
            <person name="Saif S."/>
            <person name="Shea T."/>
            <person name="Sykes S."/>
            <person name="Wortman J."/>
            <person name="Nusbaum C."/>
            <person name="Birren B."/>
        </authorList>
    </citation>
    <scope>NUCLEOTIDE SEQUENCE [LARGE SCALE GENOMIC DNA]</scope>
    <source>
        <strain evidence="7">APO3</strain>
    </source>
</reference>
<dbReference type="Pfam" id="PF00225">
    <property type="entry name" value="Kinesin"/>
    <property type="match status" value="1"/>
</dbReference>
<dbReference type="OrthoDB" id="3176171at2759"/>
<dbReference type="GO" id="GO:0007018">
    <property type="term" value="P:microtubule-based movement"/>
    <property type="evidence" value="ECO:0007669"/>
    <property type="project" value="InterPro"/>
</dbReference>
<dbReference type="InterPro" id="IPR001752">
    <property type="entry name" value="Kinesin_motor_dom"/>
</dbReference>
<dbReference type="InterPro" id="IPR027417">
    <property type="entry name" value="P-loop_NTPase"/>
</dbReference>
<sequence length="735" mass="82024">MGDTWKIGTYARIRPLHKGSTKAYTTTPRKDGVVNTITFPYPAAPDTRSNLKQRDELEFKYTQVFEHPTSQDTIFNEACLDIVTGAIDGYNGTILAYGQTGSGKTFTITGGESYQERGMVPRVISTLFETFESRSHDMSYKCFISYLEIYNENVYDLLDRAHMNKPVEEWTRIQVQLSDDDDDNAHFRNLGVYEAKSEEEALNLLFLGNVHRVTSDTPMNMASSRSHSIFTVLIEGHRINSEVVLHSKLHVVDLAGSERVYKRDGSERMRTEGRFINLSLHHLEQVILALQTKPPPKKGAKSTGGKLPNHHHVPYRNSMLTSVLRGSLGGNSKSVFIGTLNPETEFVDESISTCRFMQRCSEVSVDVHVNEHIDVHAMVALLKAENDRLDGDLRLTQAALRDQMNANTKLTAAQVNSSVVMDLQGFDRTECDELVERFLVAEWDSPAQANVMLEIQELGLAHAMYCLRAVKESLVFASNTTAEVQDALNSQTLRIVDMESRLVAQRADADALKRTIASLTTQIQSRADGTPQKESTKVHPVAGVAAPPPPPISKQPQPLQRLEAVARPLQQLPNAPPLLPSKLPLEPPITTSTVSSTRGSDAIKRRMELLKQGSLFIKHGRQGNPHPRFVWCSPDLQYLNYRSVGGSPTQPIQIPTSTLHSFLSGQKTKVFQRRGDPTRASYCFSLLYDDAKRSLDLEVDEGDNVDRNKAKCVEWTEALQYLIKVKGARPKPTTG</sequence>
<dbReference type="SUPFAM" id="SSF52540">
    <property type="entry name" value="P-loop containing nucleoside triphosphate hydrolases"/>
    <property type="match status" value="1"/>
</dbReference>
<evidence type="ECO:0000256" key="4">
    <source>
        <dbReference type="RuleBase" id="RU000394"/>
    </source>
</evidence>
<evidence type="ECO:0000259" key="6">
    <source>
        <dbReference type="PROSITE" id="PS50067"/>
    </source>
</evidence>
<accession>W4HE83</accession>
<dbReference type="PANTHER" id="PTHR47968">
    <property type="entry name" value="CENTROMERE PROTEIN E"/>
    <property type="match status" value="1"/>
</dbReference>
<dbReference type="PANTHER" id="PTHR47968:SF67">
    <property type="entry name" value="KINESIN MOTOR DOMAIN-CONTAINING PROTEIN"/>
    <property type="match status" value="1"/>
</dbReference>
<feature type="compositionally biased region" description="Polar residues" evidence="5">
    <location>
        <begin position="589"/>
        <end position="599"/>
    </location>
</feature>
<dbReference type="GeneID" id="20802811"/>
<gene>
    <name evidence="7" type="ORF">H257_00815</name>
</gene>
<dbReference type="GO" id="GO:0005874">
    <property type="term" value="C:microtubule"/>
    <property type="evidence" value="ECO:0007669"/>
    <property type="project" value="UniProtKB-KW"/>
</dbReference>
<dbReference type="AlphaFoldDB" id="W4HE83"/>
<organism evidence="7">
    <name type="scientific">Aphanomyces astaci</name>
    <name type="common">Crayfish plague agent</name>
    <dbReference type="NCBI Taxonomy" id="112090"/>
    <lineage>
        <taxon>Eukaryota</taxon>
        <taxon>Sar</taxon>
        <taxon>Stramenopiles</taxon>
        <taxon>Oomycota</taxon>
        <taxon>Saprolegniomycetes</taxon>
        <taxon>Saprolegniales</taxon>
        <taxon>Verrucalvaceae</taxon>
        <taxon>Aphanomyces</taxon>
    </lineage>
</organism>
<feature type="domain" description="Kinesin motor" evidence="6">
    <location>
        <begin position="6"/>
        <end position="363"/>
    </location>
</feature>
<dbReference type="PRINTS" id="PR00380">
    <property type="entry name" value="KINESINHEAVY"/>
</dbReference>